<sequence length="133" mass="15970">MNNMLKNVSFCEFCKKLAVNKDNYTIYRIGFNTNKTSYNIGIKNIEDKLNKYLVKKVIHLSATQVMIYRPDILLEYLRYKYNEPEEEVLNTYLFGAKICTKCFEKYIKEVPLRWKKKYIVVVKKFFVLIVKVQ</sequence>
<name>A0A0F8W1P1_9ZZZZ</name>
<accession>A0A0F8W1P1</accession>
<organism evidence="1">
    <name type="scientific">marine sediment metagenome</name>
    <dbReference type="NCBI Taxonomy" id="412755"/>
    <lineage>
        <taxon>unclassified sequences</taxon>
        <taxon>metagenomes</taxon>
        <taxon>ecological metagenomes</taxon>
    </lineage>
</organism>
<gene>
    <name evidence="1" type="ORF">LCGC14_2348900</name>
</gene>
<dbReference type="AlphaFoldDB" id="A0A0F8W1P1"/>
<reference evidence="1" key="1">
    <citation type="journal article" date="2015" name="Nature">
        <title>Complex archaea that bridge the gap between prokaryotes and eukaryotes.</title>
        <authorList>
            <person name="Spang A."/>
            <person name="Saw J.H."/>
            <person name="Jorgensen S.L."/>
            <person name="Zaremba-Niedzwiedzka K."/>
            <person name="Martijn J."/>
            <person name="Lind A.E."/>
            <person name="van Eijk R."/>
            <person name="Schleper C."/>
            <person name="Guy L."/>
            <person name="Ettema T.J."/>
        </authorList>
    </citation>
    <scope>NUCLEOTIDE SEQUENCE</scope>
</reference>
<protein>
    <submittedName>
        <fullName evidence="1">Uncharacterized protein</fullName>
    </submittedName>
</protein>
<proteinExistence type="predicted"/>
<evidence type="ECO:0000313" key="1">
    <source>
        <dbReference type="EMBL" id="KKK42085.1"/>
    </source>
</evidence>
<comment type="caution">
    <text evidence="1">The sequence shown here is derived from an EMBL/GenBank/DDBJ whole genome shotgun (WGS) entry which is preliminary data.</text>
</comment>
<dbReference type="EMBL" id="LAZR01070350">
    <property type="protein sequence ID" value="KKK42085.1"/>
    <property type="molecule type" value="Genomic_DNA"/>
</dbReference>